<comment type="caution">
    <text evidence="1">The sequence shown here is derived from an EMBL/GenBank/DDBJ whole genome shotgun (WGS) entry which is preliminary data.</text>
</comment>
<evidence type="ECO:0000313" key="2">
    <source>
        <dbReference type="Proteomes" id="UP000664144"/>
    </source>
</evidence>
<reference evidence="1" key="1">
    <citation type="submission" date="2021-03" db="EMBL/GenBank/DDBJ databases">
        <authorList>
            <person name="Kim M.K."/>
        </authorList>
    </citation>
    <scope>NUCLEOTIDE SEQUENCE</scope>
    <source>
        <strain evidence="1">BT186</strain>
    </source>
</reference>
<dbReference type="AlphaFoldDB" id="A0A939JD80"/>
<sequence>MDTFEIFGTIRNVGGVWQVLNDAGHQPLNIDSVSVVNGSSTSGYVRITYPAATKVGALLVTPDETCAKSCIHAGASVGLGEAFIYFGKNGVAIAPNTISNASANFWIYGKMWKEAV</sequence>
<accession>A0A939JD80</accession>
<organism evidence="1 2">
    <name type="scientific">Hymenobacter telluris</name>
    <dbReference type="NCBI Taxonomy" id="2816474"/>
    <lineage>
        <taxon>Bacteria</taxon>
        <taxon>Pseudomonadati</taxon>
        <taxon>Bacteroidota</taxon>
        <taxon>Cytophagia</taxon>
        <taxon>Cytophagales</taxon>
        <taxon>Hymenobacteraceae</taxon>
        <taxon>Hymenobacter</taxon>
    </lineage>
</organism>
<gene>
    <name evidence="1" type="ORF">J0X19_11810</name>
</gene>
<dbReference type="RefSeq" id="WP_206984559.1">
    <property type="nucleotide sequence ID" value="NZ_JAFLQZ010000006.1"/>
</dbReference>
<dbReference type="EMBL" id="JAFLQZ010000006">
    <property type="protein sequence ID" value="MBO0358633.1"/>
    <property type="molecule type" value="Genomic_DNA"/>
</dbReference>
<evidence type="ECO:0000313" key="1">
    <source>
        <dbReference type="EMBL" id="MBO0358633.1"/>
    </source>
</evidence>
<protein>
    <submittedName>
        <fullName evidence="1">Uncharacterized protein</fullName>
    </submittedName>
</protein>
<dbReference type="Proteomes" id="UP000664144">
    <property type="component" value="Unassembled WGS sequence"/>
</dbReference>
<keyword evidence="2" id="KW-1185">Reference proteome</keyword>
<name>A0A939JD80_9BACT</name>
<proteinExistence type="predicted"/>